<keyword evidence="2" id="KW-0547">Nucleotide-binding</keyword>
<keyword evidence="3" id="KW-0342">GTP-binding</keyword>
<evidence type="ECO:0000256" key="2">
    <source>
        <dbReference type="ARBA" id="ARBA00022741"/>
    </source>
</evidence>
<accession>A0A7J6ABH4</accession>
<evidence type="ECO:0000256" key="3">
    <source>
        <dbReference type="ARBA" id="ARBA00023134"/>
    </source>
</evidence>
<name>A0A7J6ABH4_AMEME</name>
<gene>
    <name evidence="5" type="ORF">AMELA_G00186310</name>
</gene>
<dbReference type="Gene3D" id="3.40.50.300">
    <property type="entry name" value="P-loop containing nucleotide triphosphate hydrolases"/>
    <property type="match status" value="2"/>
</dbReference>
<dbReference type="GO" id="GO:0005525">
    <property type="term" value="F:GTP binding"/>
    <property type="evidence" value="ECO:0007669"/>
    <property type="project" value="UniProtKB-KW"/>
</dbReference>
<proteinExistence type="inferred from homology"/>
<dbReference type="InterPro" id="IPR045058">
    <property type="entry name" value="GIMA/IAN/Toc"/>
</dbReference>
<dbReference type="Pfam" id="PF04548">
    <property type="entry name" value="AIG1"/>
    <property type="match status" value="2"/>
</dbReference>
<dbReference type="InterPro" id="IPR006703">
    <property type="entry name" value="G_AIG1"/>
</dbReference>
<dbReference type="AlphaFoldDB" id="A0A7J6ABH4"/>
<feature type="domain" description="AIG1-type G" evidence="4">
    <location>
        <begin position="124"/>
        <end position="153"/>
    </location>
</feature>
<dbReference type="InterPro" id="IPR027417">
    <property type="entry name" value="P-loop_NTPase"/>
</dbReference>
<comment type="similarity">
    <text evidence="1">Belongs to the TRAFAC class TrmE-Era-EngA-EngB-Septin-like GTPase superfamily. AIG1/Toc34/Toc159-like paraseptin GTPase family. IAN subfamily.</text>
</comment>
<feature type="non-terminal residue" evidence="5">
    <location>
        <position position="154"/>
    </location>
</feature>
<dbReference type="PANTHER" id="PTHR10903">
    <property type="entry name" value="GTPASE, IMAP FAMILY MEMBER-RELATED"/>
    <property type="match status" value="1"/>
</dbReference>
<sequence>MIQGTFSSRFCDHSIVLFTNKNFKEAAAVNIVEKSSEMEELLRLFGDRYMILEGEGNRRRKQVSELLERVTNMNKIYSLPMFIEAQKDGAKRPLEEELAEMKKQLQAKLQEECAEGEISGSNCLRILLIGKTGNGKSATGNTILGRNEFESEGQ</sequence>
<evidence type="ECO:0000313" key="5">
    <source>
        <dbReference type="EMBL" id="KAF4078848.1"/>
    </source>
</evidence>
<dbReference type="PANTHER" id="PTHR10903:SF170">
    <property type="entry name" value="GTPASE IMAP FAMILY MEMBER 7"/>
    <property type="match status" value="1"/>
</dbReference>
<dbReference type="SUPFAM" id="SSF52540">
    <property type="entry name" value="P-loop containing nucleoside triphosphate hydrolases"/>
    <property type="match status" value="1"/>
</dbReference>
<protein>
    <recommendedName>
        <fullName evidence="4">AIG1-type G domain-containing protein</fullName>
    </recommendedName>
</protein>
<feature type="domain" description="AIG1-type G" evidence="4">
    <location>
        <begin position="2"/>
        <end position="78"/>
    </location>
</feature>
<dbReference type="EMBL" id="JAAGNN010000016">
    <property type="protein sequence ID" value="KAF4078848.1"/>
    <property type="molecule type" value="Genomic_DNA"/>
</dbReference>
<evidence type="ECO:0000313" key="6">
    <source>
        <dbReference type="Proteomes" id="UP000593565"/>
    </source>
</evidence>
<organism evidence="5 6">
    <name type="scientific">Ameiurus melas</name>
    <name type="common">Black bullhead</name>
    <name type="synonym">Silurus melas</name>
    <dbReference type="NCBI Taxonomy" id="219545"/>
    <lineage>
        <taxon>Eukaryota</taxon>
        <taxon>Metazoa</taxon>
        <taxon>Chordata</taxon>
        <taxon>Craniata</taxon>
        <taxon>Vertebrata</taxon>
        <taxon>Euteleostomi</taxon>
        <taxon>Actinopterygii</taxon>
        <taxon>Neopterygii</taxon>
        <taxon>Teleostei</taxon>
        <taxon>Ostariophysi</taxon>
        <taxon>Siluriformes</taxon>
        <taxon>Ictaluridae</taxon>
        <taxon>Ameiurus</taxon>
    </lineage>
</organism>
<evidence type="ECO:0000256" key="1">
    <source>
        <dbReference type="ARBA" id="ARBA00008535"/>
    </source>
</evidence>
<dbReference type="Proteomes" id="UP000593565">
    <property type="component" value="Unassembled WGS sequence"/>
</dbReference>
<comment type="caution">
    <text evidence="5">The sequence shown here is derived from an EMBL/GenBank/DDBJ whole genome shotgun (WGS) entry which is preliminary data.</text>
</comment>
<evidence type="ECO:0000259" key="4">
    <source>
        <dbReference type="Pfam" id="PF04548"/>
    </source>
</evidence>
<keyword evidence="6" id="KW-1185">Reference proteome</keyword>
<reference evidence="5 6" key="1">
    <citation type="submission" date="2020-02" db="EMBL/GenBank/DDBJ databases">
        <title>A chromosome-scale genome assembly of the black bullhead catfish (Ameiurus melas).</title>
        <authorList>
            <person name="Wen M."/>
            <person name="Zham M."/>
            <person name="Cabau C."/>
            <person name="Klopp C."/>
            <person name="Donnadieu C."/>
            <person name="Roques C."/>
            <person name="Bouchez O."/>
            <person name="Lampietro C."/>
            <person name="Jouanno E."/>
            <person name="Herpin A."/>
            <person name="Louis A."/>
            <person name="Berthelot C."/>
            <person name="Parey E."/>
            <person name="Roest-Crollius H."/>
            <person name="Braasch I."/>
            <person name="Postlethwait J."/>
            <person name="Robinson-Rechavi M."/>
            <person name="Echchiki A."/>
            <person name="Begum T."/>
            <person name="Montfort J."/>
            <person name="Schartl M."/>
            <person name="Bobe J."/>
            <person name="Guiguen Y."/>
        </authorList>
    </citation>
    <scope>NUCLEOTIDE SEQUENCE [LARGE SCALE GENOMIC DNA]</scope>
    <source>
        <strain evidence="5">M_S1</strain>
        <tissue evidence="5">Blood</tissue>
    </source>
</reference>